<sequence length="173" mass="19356">MKAIHLAKNIRLTGTLRSAIRIHGSYLLSVGMVKYNVAVSEIHVNRSRPTSERVLTIDCDSRNASLVALLQSLSTTETTHLTFVAPDHHFTMELIRFSSQTRLVSEPGNSQSDAGSIRQLFVDNQKAADLQLVSQESLLNTEEYFVFDLDENTEIELLKCSTDSTLSTRCRVQ</sequence>
<accession>A0A518AKD4</accession>
<proteinExistence type="predicted"/>
<gene>
    <name evidence="1" type="ORF">Pan181_13840</name>
</gene>
<keyword evidence="2" id="KW-1185">Reference proteome</keyword>
<reference evidence="1 2" key="1">
    <citation type="submission" date="2019-02" db="EMBL/GenBank/DDBJ databases">
        <title>Deep-cultivation of Planctomycetes and their phenomic and genomic characterization uncovers novel biology.</title>
        <authorList>
            <person name="Wiegand S."/>
            <person name="Jogler M."/>
            <person name="Boedeker C."/>
            <person name="Pinto D."/>
            <person name="Vollmers J."/>
            <person name="Rivas-Marin E."/>
            <person name="Kohn T."/>
            <person name="Peeters S.H."/>
            <person name="Heuer A."/>
            <person name="Rast P."/>
            <person name="Oberbeckmann S."/>
            <person name="Bunk B."/>
            <person name="Jeske O."/>
            <person name="Meyerdierks A."/>
            <person name="Storesund J.E."/>
            <person name="Kallscheuer N."/>
            <person name="Luecker S."/>
            <person name="Lage O.M."/>
            <person name="Pohl T."/>
            <person name="Merkel B.J."/>
            <person name="Hornburger P."/>
            <person name="Mueller R.-W."/>
            <person name="Bruemmer F."/>
            <person name="Labrenz M."/>
            <person name="Spormann A.M."/>
            <person name="Op den Camp H."/>
            <person name="Overmann J."/>
            <person name="Amann R."/>
            <person name="Jetten M.S.M."/>
            <person name="Mascher T."/>
            <person name="Medema M.H."/>
            <person name="Devos D.P."/>
            <person name="Kaster A.-K."/>
            <person name="Ovreas L."/>
            <person name="Rohde M."/>
            <person name="Galperin M.Y."/>
            <person name="Jogler C."/>
        </authorList>
    </citation>
    <scope>NUCLEOTIDE SEQUENCE [LARGE SCALE GENOMIC DNA]</scope>
    <source>
        <strain evidence="1 2">Pan181</strain>
    </source>
</reference>
<dbReference type="AlphaFoldDB" id="A0A518AKD4"/>
<protein>
    <submittedName>
        <fullName evidence="1">Uncharacterized protein</fullName>
    </submittedName>
</protein>
<dbReference type="KEGG" id="amuc:Pan181_13840"/>
<evidence type="ECO:0000313" key="1">
    <source>
        <dbReference type="EMBL" id="QDU55198.1"/>
    </source>
</evidence>
<evidence type="ECO:0000313" key="2">
    <source>
        <dbReference type="Proteomes" id="UP000315750"/>
    </source>
</evidence>
<name>A0A518AKD4_9BACT</name>
<dbReference type="EMBL" id="CP036278">
    <property type="protein sequence ID" value="QDU55198.1"/>
    <property type="molecule type" value="Genomic_DNA"/>
</dbReference>
<organism evidence="1 2">
    <name type="scientific">Aeoliella mucimassa</name>
    <dbReference type="NCBI Taxonomy" id="2527972"/>
    <lineage>
        <taxon>Bacteria</taxon>
        <taxon>Pseudomonadati</taxon>
        <taxon>Planctomycetota</taxon>
        <taxon>Planctomycetia</taxon>
        <taxon>Pirellulales</taxon>
        <taxon>Lacipirellulaceae</taxon>
        <taxon>Aeoliella</taxon>
    </lineage>
</organism>
<dbReference type="Proteomes" id="UP000315750">
    <property type="component" value="Chromosome"/>
</dbReference>